<keyword evidence="1" id="KW-1133">Transmembrane helix</keyword>
<organism evidence="2 3">
    <name type="scientific">Clupea harengus</name>
    <name type="common">Atlantic herring</name>
    <dbReference type="NCBI Taxonomy" id="7950"/>
    <lineage>
        <taxon>Eukaryota</taxon>
        <taxon>Metazoa</taxon>
        <taxon>Chordata</taxon>
        <taxon>Craniata</taxon>
        <taxon>Vertebrata</taxon>
        <taxon>Euteleostomi</taxon>
        <taxon>Actinopterygii</taxon>
        <taxon>Neopterygii</taxon>
        <taxon>Teleostei</taxon>
        <taxon>Clupei</taxon>
        <taxon>Clupeiformes</taxon>
        <taxon>Clupeoidei</taxon>
        <taxon>Clupeidae</taxon>
        <taxon>Clupea</taxon>
    </lineage>
</organism>
<sequence length="177" mass="18914">MCCVMTQLVTGYGRVLGVCLFASCLSFSSSSPCHTRYITTYYRFNASLNLVIRVDMSLKIALITLVLASMLSSADFLKCYNCAGEQCTDNPLTCLPGLDRCMKTDTPLGTVKACGAQAACNVAQQLKVDCCEGDLCNGPGTLEKILQHLWPVKSGAGTIGKNLLLLLVPVASIFVLS</sequence>
<dbReference type="RefSeq" id="XP_031440841.1">
    <property type="nucleotide sequence ID" value="XM_031584981.2"/>
</dbReference>
<feature type="transmembrane region" description="Helical" evidence="1">
    <location>
        <begin position="46"/>
        <end position="68"/>
    </location>
</feature>
<evidence type="ECO:0000256" key="1">
    <source>
        <dbReference type="SAM" id="Phobius"/>
    </source>
</evidence>
<name>A0A6P8GSL2_CLUHA</name>
<evidence type="ECO:0000313" key="2">
    <source>
        <dbReference type="Proteomes" id="UP000515152"/>
    </source>
</evidence>
<dbReference type="InterPro" id="IPR045860">
    <property type="entry name" value="Snake_toxin-like_sf"/>
</dbReference>
<dbReference type="SUPFAM" id="SSF57302">
    <property type="entry name" value="Snake toxin-like"/>
    <property type="match status" value="1"/>
</dbReference>
<dbReference type="Proteomes" id="UP000515152">
    <property type="component" value="Chromosome 18"/>
</dbReference>
<dbReference type="OrthoDB" id="10011411at2759"/>
<protein>
    <submittedName>
        <fullName evidence="3">CD59 glycoprotein-like isoform X1</fullName>
    </submittedName>
</protein>
<evidence type="ECO:0000313" key="3">
    <source>
        <dbReference type="RefSeq" id="XP_031440841.1"/>
    </source>
</evidence>
<keyword evidence="2" id="KW-1185">Reference proteome</keyword>
<dbReference type="Gene3D" id="2.10.60.10">
    <property type="entry name" value="CD59"/>
    <property type="match status" value="1"/>
</dbReference>
<dbReference type="KEGG" id="char:116224629"/>
<reference evidence="3" key="1">
    <citation type="submission" date="2025-08" db="UniProtKB">
        <authorList>
            <consortium name="RefSeq"/>
        </authorList>
    </citation>
    <scope>IDENTIFICATION</scope>
</reference>
<dbReference type="GO" id="GO:0098552">
    <property type="term" value="C:side of membrane"/>
    <property type="evidence" value="ECO:0007669"/>
    <property type="project" value="UniProtKB-KW"/>
</dbReference>
<dbReference type="AlphaFoldDB" id="A0A6P8GSL2"/>
<proteinExistence type="predicted"/>
<keyword evidence="1" id="KW-0472">Membrane</keyword>
<keyword evidence="1" id="KW-0812">Transmembrane</keyword>
<dbReference type="GeneID" id="116224629"/>
<gene>
    <name evidence="3" type="primary">LOC116224629</name>
</gene>
<accession>A0A6P8GSL2</accession>